<proteinExistence type="predicted"/>
<evidence type="ECO:0000313" key="2">
    <source>
        <dbReference type="EMBL" id="MBW0474675.1"/>
    </source>
</evidence>
<keyword evidence="3" id="KW-1185">Reference proteome</keyword>
<accession>A0A9Q3C1S6</accession>
<feature type="signal peptide" evidence="1">
    <location>
        <begin position="1"/>
        <end position="24"/>
    </location>
</feature>
<protein>
    <submittedName>
        <fullName evidence="2">Uncharacterized protein</fullName>
    </submittedName>
</protein>
<dbReference type="EMBL" id="AVOT02003824">
    <property type="protein sequence ID" value="MBW0474675.1"/>
    <property type="molecule type" value="Genomic_DNA"/>
</dbReference>
<organism evidence="2 3">
    <name type="scientific">Austropuccinia psidii MF-1</name>
    <dbReference type="NCBI Taxonomy" id="1389203"/>
    <lineage>
        <taxon>Eukaryota</taxon>
        <taxon>Fungi</taxon>
        <taxon>Dikarya</taxon>
        <taxon>Basidiomycota</taxon>
        <taxon>Pucciniomycotina</taxon>
        <taxon>Pucciniomycetes</taxon>
        <taxon>Pucciniales</taxon>
        <taxon>Sphaerophragmiaceae</taxon>
        <taxon>Austropuccinia</taxon>
    </lineage>
</organism>
<evidence type="ECO:0000313" key="3">
    <source>
        <dbReference type="Proteomes" id="UP000765509"/>
    </source>
</evidence>
<gene>
    <name evidence="2" type="ORF">O181_014390</name>
</gene>
<keyword evidence="1" id="KW-0732">Signal</keyword>
<evidence type="ECO:0000256" key="1">
    <source>
        <dbReference type="SAM" id="SignalP"/>
    </source>
</evidence>
<name>A0A9Q3C1S6_9BASI</name>
<comment type="caution">
    <text evidence="2">The sequence shown here is derived from an EMBL/GenBank/DDBJ whole genome shotgun (WGS) entry which is preliminary data.</text>
</comment>
<sequence>MMVTRQLRFLILLVLSFFPRGKISSNIEIQNLQSAISALLGRNHVIVWGHRLPTSEDFYEVKRMDLLGRSSQFLRTLLLQRDVSRWTNVGGPIPVGGRPIYSSSEVPISRINTEGAVKRIRWIANSPPDPDSEVSDELDGEEVEVVHDYIGHQSSTSPSHPPAKIFQIHIIPRKPRTLQPTLATLPASLPPALPSSSTTRPSLIPAVRPSPIVTSQQIQPVGRSSRRGEELSPLPFPAAQVFQQRELWPIQVTREDSNTESENQDAVARLFRRVDRNSREFIEYVNDRTIPGKASEEMASKSSWYEDELIYDF</sequence>
<dbReference type="Proteomes" id="UP000765509">
    <property type="component" value="Unassembled WGS sequence"/>
</dbReference>
<reference evidence="2" key="1">
    <citation type="submission" date="2021-03" db="EMBL/GenBank/DDBJ databases">
        <title>Draft genome sequence of rust myrtle Austropuccinia psidii MF-1, a brazilian biotype.</title>
        <authorList>
            <person name="Quecine M.C."/>
            <person name="Pachon D.M.R."/>
            <person name="Bonatelli M.L."/>
            <person name="Correr F.H."/>
            <person name="Franceschini L.M."/>
            <person name="Leite T.F."/>
            <person name="Margarido G.R.A."/>
            <person name="Almeida C.A."/>
            <person name="Ferrarezi J.A."/>
            <person name="Labate C.A."/>
        </authorList>
    </citation>
    <scope>NUCLEOTIDE SEQUENCE</scope>
    <source>
        <strain evidence="2">MF-1</strain>
    </source>
</reference>
<dbReference type="AlphaFoldDB" id="A0A9Q3C1S6"/>
<feature type="chain" id="PRO_5040250995" evidence="1">
    <location>
        <begin position="25"/>
        <end position="313"/>
    </location>
</feature>